<dbReference type="EMBL" id="KN824318">
    <property type="protein sequence ID" value="KIM24954.1"/>
    <property type="molecule type" value="Genomic_DNA"/>
</dbReference>
<dbReference type="STRING" id="933852.A0A0C3AY81"/>
<protein>
    <recommendedName>
        <fullName evidence="1">Origin recognition complex subunit 5 C-terminal domain-containing protein</fullName>
    </recommendedName>
</protein>
<dbReference type="GO" id="GO:0006270">
    <property type="term" value="P:DNA replication initiation"/>
    <property type="evidence" value="ECO:0007669"/>
    <property type="project" value="TreeGrafter"/>
</dbReference>
<dbReference type="OrthoDB" id="365981at2759"/>
<dbReference type="Proteomes" id="UP000054097">
    <property type="component" value="Unassembled WGS sequence"/>
</dbReference>
<proteinExistence type="predicted"/>
<keyword evidence="3" id="KW-1185">Reference proteome</keyword>
<accession>A0A0C3AY81</accession>
<dbReference type="PANTHER" id="PTHR12705">
    <property type="entry name" value="ORIGIN RECOGNITION COMPLEX SUBUNIT 5"/>
    <property type="match status" value="1"/>
</dbReference>
<evidence type="ECO:0000313" key="3">
    <source>
        <dbReference type="Proteomes" id="UP000054097"/>
    </source>
</evidence>
<evidence type="ECO:0000313" key="2">
    <source>
        <dbReference type="EMBL" id="KIM24954.1"/>
    </source>
</evidence>
<feature type="domain" description="Origin recognition complex subunit 5 C-terminal" evidence="1">
    <location>
        <begin position="361"/>
        <end position="516"/>
    </location>
</feature>
<reference evidence="3" key="2">
    <citation type="submission" date="2015-01" db="EMBL/GenBank/DDBJ databases">
        <title>Evolutionary Origins and Diversification of the Mycorrhizal Mutualists.</title>
        <authorList>
            <consortium name="DOE Joint Genome Institute"/>
            <consortium name="Mycorrhizal Genomics Consortium"/>
            <person name="Kohler A."/>
            <person name="Kuo A."/>
            <person name="Nagy L.G."/>
            <person name="Floudas D."/>
            <person name="Copeland A."/>
            <person name="Barry K.W."/>
            <person name="Cichocki N."/>
            <person name="Veneault-Fourrey C."/>
            <person name="LaButti K."/>
            <person name="Lindquist E.A."/>
            <person name="Lipzen A."/>
            <person name="Lundell T."/>
            <person name="Morin E."/>
            <person name="Murat C."/>
            <person name="Riley R."/>
            <person name="Ohm R."/>
            <person name="Sun H."/>
            <person name="Tunlid A."/>
            <person name="Henrissat B."/>
            <person name="Grigoriev I.V."/>
            <person name="Hibbett D.S."/>
            <person name="Martin F."/>
        </authorList>
    </citation>
    <scope>NUCLEOTIDE SEQUENCE [LARGE SCALE GENOMIC DNA]</scope>
    <source>
        <strain evidence="3">MAFF 305830</strain>
    </source>
</reference>
<sequence>MAEAALAGVLQRWPGRESLASTLFSFWTTSPPACVHICDPTTAQGTAKMFPELLKAAHEATDTPRIFSVQLDATECISSKLVFDRILNGLADWTPSWEDGAQNWAPASGERHNHSLDAFVHGLRALYQERLGIDSQQQANMIIFISFAERLRESVPTLINPLTRLADLTSLPISVVFLSQLTWEEIKPAIRGTVIPYIITLSPLTASETTATLKLRFGEVADDTCINPFHPVLQPIFDSFTELVYGICSPYTQDPIDISYILATHWALYISPIINDWNDFNDREEEYEIPAQAQARLNAIFRQSIGASVQSLYPRLVDSETWLSQGSEADYNIRFSEADRNTVLQRRKEMHEQGSLNVTRLPLMARYLLVASYLASFNPTSMDVRILSQVRDPTKKFRKIGPRKVRPGTALKIGHLLSGPGTFTFDRLWAVSGALVEVFGSNEKPPWASSLTDPGMFSEAEVTRVQFFAQIESLVTRRLLVRTTPQEKLESQALFRCAISMEQASESSDSLGFKLGPLLYEEQQ</sequence>
<dbReference type="HOGENOM" id="CLU_022443_1_0_1"/>
<dbReference type="InterPro" id="IPR047088">
    <property type="entry name" value="ORC5_C"/>
</dbReference>
<gene>
    <name evidence="2" type="ORF">M408DRAFT_331435</name>
</gene>
<dbReference type="InterPro" id="IPR020796">
    <property type="entry name" value="ORC5"/>
</dbReference>
<dbReference type="Pfam" id="PF14630">
    <property type="entry name" value="ORC5_C"/>
    <property type="match status" value="1"/>
</dbReference>
<name>A0A0C3AY81_SERVB</name>
<dbReference type="PANTHER" id="PTHR12705:SF0">
    <property type="entry name" value="ORIGIN RECOGNITION COMPLEX SUBUNIT 5"/>
    <property type="match status" value="1"/>
</dbReference>
<organism evidence="2 3">
    <name type="scientific">Serendipita vermifera MAFF 305830</name>
    <dbReference type="NCBI Taxonomy" id="933852"/>
    <lineage>
        <taxon>Eukaryota</taxon>
        <taxon>Fungi</taxon>
        <taxon>Dikarya</taxon>
        <taxon>Basidiomycota</taxon>
        <taxon>Agaricomycotina</taxon>
        <taxon>Agaricomycetes</taxon>
        <taxon>Sebacinales</taxon>
        <taxon>Serendipitaceae</taxon>
        <taxon>Serendipita</taxon>
    </lineage>
</organism>
<reference evidence="2 3" key="1">
    <citation type="submission" date="2014-04" db="EMBL/GenBank/DDBJ databases">
        <authorList>
            <consortium name="DOE Joint Genome Institute"/>
            <person name="Kuo A."/>
            <person name="Zuccaro A."/>
            <person name="Kohler A."/>
            <person name="Nagy L.G."/>
            <person name="Floudas D."/>
            <person name="Copeland A."/>
            <person name="Barry K.W."/>
            <person name="Cichocki N."/>
            <person name="Veneault-Fourrey C."/>
            <person name="LaButti K."/>
            <person name="Lindquist E.A."/>
            <person name="Lipzen A."/>
            <person name="Lundell T."/>
            <person name="Morin E."/>
            <person name="Murat C."/>
            <person name="Sun H."/>
            <person name="Tunlid A."/>
            <person name="Henrissat B."/>
            <person name="Grigoriev I.V."/>
            <person name="Hibbett D.S."/>
            <person name="Martin F."/>
            <person name="Nordberg H.P."/>
            <person name="Cantor M.N."/>
            <person name="Hua S.X."/>
        </authorList>
    </citation>
    <scope>NUCLEOTIDE SEQUENCE [LARGE SCALE GENOMIC DNA]</scope>
    <source>
        <strain evidence="2 3">MAFF 305830</strain>
    </source>
</reference>
<evidence type="ECO:0000259" key="1">
    <source>
        <dbReference type="Pfam" id="PF14630"/>
    </source>
</evidence>
<dbReference type="AlphaFoldDB" id="A0A0C3AY81"/>
<dbReference type="GO" id="GO:0005664">
    <property type="term" value="C:nuclear origin of replication recognition complex"/>
    <property type="evidence" value="ECO:0007669"/>
    <property type="project" value="TreeGrafter"/>
</dbReference>
<dbReference type="GO" id="GO:0003688">
    <property type="term" value="F:DNA replication origin binding"/>
    <property type="evidence" value="ECO:0007669"/>
    <property type="project" value="TreeGrafter"/>
</dbReference>